<reference evidence="6" key="1">
    <citation type="submission" date="2020-03" db="EMBL/GenBank/DDBJ databases">
        <title>Draft Genome Sequence of Cylindrodendrum hubeiense.</title>
        <authorList>
            <person name="Buettner E."/>
            <person name="Kellner H."/>
        </authorList>
    </citation>
    <scope>NUCLEOTIDE SEQUENCE</scope>
    <source>
        <strain evidence="6">IHI 201604</strain>
    </source>
</reference>
<dbReference type="GO" id="GO:0005634">
    <property type="term" value="C:nucleus"/>
    <property type="evidence" value="ECO:0007669"/>
    <property type="project" value="UniProtKB-SubCell"/>
</dbReference>
<dbReference type="OrthoDB" id="2019504at2759"/>
<evidence type="ECO:0000313" key="6">
    <source>
        <dbReference type="EMBL" id="KAF7548493.1"/>
    </source>
</evidence>
<gene>
    <name evidence="6" type="ORF">G7Z17_g7021</name>
</gene>
<comment type="subcellular location">
    <subcellularLocation>
        <location evidence="1">Nucleus</location>
    </subcellularLocation>
</comment>
<accession>A0A9P5H9U4</accession>
<dbReference type="AlphaFoldDB" id="A0A9P5H9U4"/>
<evidence type="ECO:0000313" key="7">
    <source>
        <dbReference type="Proteomes" id="UP000722485"/>
    </source>
</evidence>
<feature type="region of interest" description="Disordered" evidence="5">
    <location>
        <begin position="250"/>
        <end position="285"/>
    </location>
</feature>
<dbReference type="GO" id="GO:0006364">
    <property type="term" value="P:rRNA processing"/>
    <property type="evidence" value="ECO:0007669"/>
    <property type="project" value="UniProtKB-KW"/>
</dbReference>
<protein>
    <recommendedName>
        <fullName evidence="8">Ribosomal RNA-processing protein 1</fullName>
    </recommendedName>
</protein>
<dbReference type="InterPro" id="IPR010301">
    <property type="entry name" value="RRP1"/>
</dbReference>
<evidence type="ECO:0000256" key="4">
    <source>
        <dbReference type="ARBA" id="ARBA00023242"/>
    </source>
</evidence>
<keyword evidence="4" id="KW-0539">Nucleus</keyword>
<feature type="compositionally biased region" description="Acidic residues" evidence="5">
    <location>
        <begin position="268"/>
        <end position="279"/>
    </location>
</feature>
<evidence type="ECO:0000256" key="1">
    <source>
        <dbReference type="ARBA" id="ARBA00004123"/>
    </source>
</evidence>
<evidence type="ECO:0000256" key="2">
    <source>
        <dbReference type="ARBA" id="ARBA00006374"/>
    </source>
</evidence>
<sequence>MSARSALPLLNTRTQPSPAITRLSLHPPPSRNAPIAAHRTSAAMAAHESQMPFIRNLASSDRKLRTAALESLQTFLASRSSLSEADAQKLWKGLFYALWMTDRPIPQQRLATDLAGLLFQLQPACAIPWLRGFWAVVGIQWTGIDVLRLEKFLLLVRRVFASHIRLAREHEYTGETVDAIVAVLADYPFEAEGDQRKVPVGIRLHALDLWIDEMEREGALADPAAVPFITSLGDVILALQRCSVKPVRERYRDSYDDERLPWGKPTNDDDEAEEEDGEEWGGFQD</sequence>
<evidence type="ECO:0008006" key="8">
    <source>
        <dbReference type="Google" id="ProtNLM"/>
    </source>
</evidence>
<dbReference type="PANTHER" id="PTHR13026:SF0">
    <property type="entry name" value="RIBOSOMAL RNA PROCESSING 1B"/>
    <property type="match status" value="1"/>
</dbReference>
<name>A0A9P5H9U4_9HYPO</name>
<dbReference type="EMBL" id="JAANBB010000146">
    <property type="protein sequence ID" value="KAF7548493.1"/>
    <property type="molecule type" value="Genomic_DNA"/>
</dbReference>
<dbReference type="Pfam" id="PF05997">
    <property type="entry name" value="Nop52"/>
    <property type="match status" value="1"/>
</dbReference>
<proteinExistence type="inferred from homology"/>
<keyword evidence="7" id="KW-1185">Reference proteome</keyword>
<feature type="compositionally biased region" description="Basic and acidic residues" evidence="5">
    <location>
        <begin position="250"/>
        <end position="261"/>
    </location>
</feature>
<comment type="similarity">
    <text evidence="2">Belongs to the RRP1 family.</text>
</comment>
<dbReference type="PANTHER" id="PTHR13026">
    <property type="entry name" value="NNP-1 PROTEIN NOVEL NUCLEAR PROTEIN 1 NOP52"/>
    <property type="match status" value="1"/>
</dbReference>
<dbReference type="Proteomes" id="UP000722485">
    <property type="component" value="Unassembled WGS sequence"/>
</dbReference>
<keyword evidence="3" id="KW-0698">rRNA processing</keyword>
<dbReference type="GO" id="GO:0030688">
    <property type="term" value="C:preribosome, small subunit precursor"/>
    <property type="evidence" value="ECO:0007669"/>
    <property type="project" value="InterPro"/>
</dbReference>
<evidence type="ECO:0000256" key="3">
    <source>
        <dbReference type="ARBA" id="ARBA00022552"/>
    </source>
</evidence>
<comment type="caution">
    <text evidence="6">The sequence shown here is derived from an EMBL/GenBank/DDBJ whole genome shotgun (WGS) entry which is preliminary data.</text>
</comment>
<evidence type="ECO:0000256" key="5">
    <source>
        <dbReference type="SAM" id="MobiDB-lite"/>
    </source>
</evidence>
<organism evidence="6 7">
    <name type="scientific">Cylindrodendrum hubeiense</name>
    <dbReference type="NCBI Taxonomy" id="595255"/>
    <lineage>
        <taxon>Eukaryota</taxon>
        <taxon>Fungi</taxon>
        <taxon>Dikarya</taxon>
        <taxon>Ascomycota</taxon>
        <taxon>Pezizomycotina</taxon>
        <taxon>Sordariomycetes</taxon>
        <taxon>Hypocreomycetidae</taxon>
        <taxon>Hypocreales</taxon>
        <taxon>Nectriaceae</taxon>
        <taxon>Cylindrodendrum</taxon>
    </lineage>
</organism>